<name>A0A8H5EZX4_9AGAR</name>
<organism evidence="3 4">
    <name type="scientific">Psilocybe cf. subviscida</name>
    <dbReference type="NCBI Taxonomy" id="2480587"/>
    <lineage>
        <taxon>Eukaryota</taxon>
        <taxon>Fungi</taxon>
        <taxon>Dikarya</taxon>
        <taxon>Basidiomycota</taxon>
        <taxon>Agaricomycotina</taxon>
        <taxon>Agaricomycetes</taxon>
        <taxon>Agaricomycetidae</taxon>
        <taxon>Agaricales</taxon>
        <taxon>Agaricineae</taxon>
        <taxon>Strophariaceae</taxon>
        <taxon>Psilocybe</taxon>
    </lineage>
</organism>
<accession>A0A8H5EZX4</accession>
<evidence type="ECO:0000313" key="4">
    <source>
        <dbReference type="Proteomes" id="UP000567179"/>
    </source>
</evidence>
<sequence>MQLREAYSLLKLPHATLSGKTVGTETGQLSLECITMSSNDAPPTSGEDRHVYLVFKVNAMEYPLDPERVVTCTHQPGIRTFRLAGTPSDPAELQLSIQVAAADVEGNDKLDAFENILEQYVVEYRGPGGSSIKFPEPQTLPPQTAGLGAAKGNNDLRGHLVMVNEDTGEVLGAVEDRFRIKEDPAMHTAGAGHQNDTVLIEVPDNILTGRDKTGSANLRAFSAISMTTNLLITTITAGSNYYVSHSSPSPHHSANGRGTPNPSGPSSPTPPPLPPRALVFLTSEKTRKHLSTVHTLTGEAVKISTKTVNMVDGMIRRAMGARPKRAKYFPVGNTAPASGYLSPNAATSNGPSRSSSPSPSSKSGFAPPAYAAYHPGPSGSEKPALPARRGASPAPGASGPAPPPLPPRALKTKDHILISADLILSTIDDATRRVLDAGTENIGKVVGHKYGPEAAHSSLLMAGSARNVGLVYIDMSGIGRRALLKRAGRQFIRARVAGSQPYVHVQPQTPPVGQLKSFK</sequence>
<feature type="compositionally biased region" description="Low complexity" evidence="1">
    <location>
        <begin position="345"/>
        <end position="399"/>
    </location>
</feature>
<dbReference type="OrthoDB" id="20821at2759"/>
<evidence type="ECO:0000259" key="2">
    <source>
        <dbReference type="Pfam" id="PF06911"/>
    </source>
</evidence>
<comment type="caution">
    <text evidence="3">The sequence shown here is derived from an EMBL/GenBank/DDBJ whole genome shotgun (WGS) entry which is preliminary data.</text>
</comment>
<keyword evidence="4" id="KW-1185">Reference proteome</keyword>
<dbReference type="Proteomes" id="UP000567179">
    <property type="component" value="Unassembled WGS sequence"/>
</dbReference>
<proteinExistence type="predicted"/>
<evidence type="ECO:0000256" key="1">
    <source>
        <dbReference type="SAM" id="MobiDB-lite"/>
    </source>
</evidence>
<dbReference type="AlphaFoldDB" id="A0A8H5EZX4"/>
<evidence type="ECO:0000313" key="3">
    <source>
        <dbReference type="EMBL" id="KAF5318148.1"/>
    </source>
</evidence>
<feature type="compositionally biased region" description="Low complexity" evidence="1">
    <location>
        <begin position="244"/>
        <end position="261"/>
    </location>
</feature>
<gene>
    <name evidence="3" type="ORF">D9619_012283</name>
</gene>
<feature type="region of interest" description="Disordered" evidence="1">
    <location>
        <begin position="244"/>
        <end position="277"/>
    </location>
</feature>
<dbReference type="Pfam" id="PF06911">
    <property type="entry name" value="Senescence"/>
    <property type="match status" value="1"/>
</dbReference>
<feature type="compositionally biased region" description="Pro residues" evidence="1">
    <location>
        <begin position="262"/>
        <end position="275"/>
    </location>
</feature>
<dbReference type="EMBL" id="JAACJJ010000031">
    <property type="protein sequence ID" value="KAF5318148.1"/>
    <property type="molecule type" value="Genomic_DNA"/>
</dbReference>
<protein>
    <recommendedName>
        <fullName evidence="2">Senescence domain-containing protein</fullName>
    </recommendedName>
</protein>
<feature type="region of interest" description="Disordered" evidence="1">
    <location>
        <begin position="336"/>
        <end position="409"/>
    </location>
</feature>
<reference evidence="3 4" key="1">
    <citation type="journal article" date="2020" name="ISME J.">
        <title>Uncovering the hidden diversity of litter-decomposition mechanisms in mushroom-forming fungi.</title>
        <authorList>
            <person name="Floudas D."/>
            <person name="Bentzer J."/>
            <person name="Ahren D."/>
            <person name="Johansson T."/>
            <person name="Persson P."/>
            <person name="Tunlid A."/>
        </authorList>
    </citation>
    <scope>NUCLEOTIDE SEQUENCE [LARGE SCALE GENOMIC DNA]</scope>
    <source>
        <strain evidence="3 4">CBS 101986</strain>
    </source>
</reference>
<feature type="domain" description="Senescence" evidence="2">
    <location>
        <begin position="222"/>
        <end position="488"/>
    </location>
</feature>
<dbReference type="InterPro" id="IPR009686">
    <property type="entry name" value="Senescence/spartin_C"/>
</dbReference>